<feature type="chain" id="PRO_5039517816" evidence="1">
    <location>
        <begin position="24"/>
        <end position="433"/>
    </location>
</feature>
<dbReference type="AlphaFoldDB" id="A0A4R2JBG3"/>
<name>A0A4R2JBG3_9THEO</name>
<evidence type="ECO:0000256" key="1">
    <source>
        <dbReference type="SAM" id="SignalP"/>
    </source>
</evidence>
<dbReference type="PANTHER" id="PTHR43649:SF12">
    <property type="entry name" value="DIACETYLCHITOBIOSE BINDING PROTEIN DASA"/>
    <property type="match status" value="1"/>
</dbReference>
<reference evidence="2 3" key="1">
    <citation type="submission" date="2019-03" db="EMBL/GenBank/DDBJ databases">
        <title>Genomic Encyclopedia of Type Strains, Phase IV (KMG-IV): sequencing the most valuable type-strain genomes for metagenomic binning, comparative biology and taxonomic classification.</title>
        <authorList>
            <person name="Goeker M."/>
        </authorList>
    </citation>
    <scope>NUCLEOTIDE SEQUENCE [LARGE SCALE GENOMIC DNA]</scope>
    <source>
        <strain evidence="2 3">DSM 13054</strain>
    </source>
</reference>
<dbReference type="InterPro" id="IPR050490">
    <property type="entry name" value="Bact_solute-bd_prot1"/>
</dbReference>
<dbReference type="SUPFAM" id="SSF53850">
    <property type="entry name" value="Periplasmic binding protein-like II"/>
    <property type="match status" value="1"/>
</dbReference>
<dbReference type="Pfam" id="PF01547">
    <property type="entry name" value="SBP_bac_1"/>
    <property type="match status" value="1"/>
</dbReference>
<proteinExistence type="predicted"/>
<sequence>MVKFRKFLVVIAVLSLLSSMVVGCSSKTSSTAEKTAEKATKEEVVIRHWQHHHEARTPVVKELAQEFEKTHPGVKIEFEAIPYDSYFDKLTTALSSKTAADVFQISALQAQEMIKGGYLQPMPETIMSPSQLRSEFLEWTISQAEKDGKYYGLPTDVQTIVLFINDELYKKAGFDPQNPPKDWNEFLIQAKKGTIVDAQGKMQQAGLDTRYKWAVYTLFIYQMLDGNVVDLVNKKVNYDSPQGLEAWNFIKKLMVDEKVDSPEFMTGQFKFELGKAMFYLNHPVTVGRIKKMAPDLKYTIALPPAPPGHKQTTIGHNWLYVVNKDSKNSEMAWEWVKFLASKEAQLKFIKEAGDLPSMKALLSDDSLFPDENAKVIRKSLEIAYPTQELGEKDVNQIRDEIWTKIILQKASVEDAVKEGAAVENALIQKKLSK</sequence>
<organism evidence="2 3">
    <name type="scientific">Caldanaerobacter subterraneus</name>
    <dbReference type="NCBI Taxonomy" id="911092"/>
    <lineage>
        <taxon>Bacteria</taxon>
        <taxon>Bacillati</taxon>
        <taxon>Bacillota</taxon>
        <taxon>Clostridia</taxon>
        <taxon>Thermoanaerobacterales</taxon>
        <taxon>Thermoanaerobacteraceae</taxon>
        <taxon>Caldanaerobacter</taxon>
    </lineage>
</organism>
<dbReference type="EMBL" id="SLWU01000037">
    <property type="protein sequence ID" value="TCO56184.1"/>
    <property type="molecule type" value="Genomic_DNA"/>
</dbReference>
<protein>
    <submittedName>
        <fullName evidence="2">Multiple sugar transport system substrate-binding protein</fullName>
    </submittedName>
</protein>
<dbReference type="PANTHER" id="PTHR43649">
    <property type="entry name" value="ARABINOSE-BINDING PROTEIN-RELATED"/>
    <property type="match status" value="1"/>
</dbReference>
<dbReference type="CDD" id="cd14748">
    <property type="entry name" value="PBP2_UgpB"/>
    <property type="match status" value="1"/>
</dbReference>
<gene>
    <name evidence="2" type="ORF">EV203_1373</name>
</gene>
<dbReference type="PROSITE" id="PS51257">
    <property type="entry name" value="PROKAR_LIPOPROTEIN"/>
    <property type="match status" value="1"/>
</dbReference>
<keyword evidence="1" id="KW-0732">Signal</keyword>
<dbReference type="RefSeq" id="WP_009610205.1">
    <property type="nucleotide sequence ID" value="NZ_SLWU01000037.1"/>
</dbReference>
<dbReference type="InterPro" id="IPR006059">
    <property type="entry name" value="SBP"/>
</dbReference>
<dbReference type="Gene3D" id="3.40.190.10">
    <property type="entry name" value="Periplasmic binding protein-like II"/>
    <property type="match status" value="1"/>
</dbReference>
<dbReference type="Proteomes" id="UP000294886">
    <property type="component" value="Unassembled WGS sequence"/>
</dbReference>
<comment type="caution">
    <text evidence="2">The sequence shown here is derived from an EMBL/GenBank/DDBJ whole genome shotgun (WGS) entry which is preliminary data.</text>
</comment>
<evidence type="ECO:0000313" key="3">
    <source>
        <dbReference type="Proteomes" id="UP000294886"/>
    </source>
</evidence>
<evidence type="ECO:0000313" key="2">
    <source>
        <dbReference type="EMBL" id="TCO56184.1"/>
    </source>
</evidence>
<feature type="signal peptide" evidence="1">
    <location>
        <begin position="1"/>
        <end position="23"/>
    </location>
</feature>
<accession>A0A4R2JBG3</accession>
<keyword evidence="2" id="KW-0813">Transport</keyword>
<keyword evidence="2" id="KW-0762">Sugar transport</keyword>